<organism evidence="1 2">
    <name type="scientific">Colocasia esculenta</name>
    <name type="common">Wild taro</name>
    <name type="synonym">Arum esculentum</name>
    <dbReference type="NCBI Taxonomy" id="4460"/>
    <lineage>
        <taxon>Eukaryota</taxon>
        <taxon>Viridiplantae</taxon>
        <taxon>Streptophyta</taxon>
        <taxon>Embryophyta</taxon>
        <taxon>Tracheophyta</taxon>
        <taxon>Spermatophyta</taxon>
        <taxon>Magnoliopsida</taxon>
        <taxon>Liliopsida</taxon>
        <taxon>Araceae</taxon>
        <taxon>Aroideae</taxon>
        <taxon>Colocasieae</taxon>
        <taxon>Colocasia</taxon>
    </lineage>
</organism>
<gene>
    <name evidence="1" type="ORF">Taro_000192</name>
</gene>
<comment type="caution">
    <text evidence="1">The sequence shown here is derived from an EMBL/GenBank/DDBJ whole genome shotgun (WGS) entry which is preliminary data.</text>
</comment>
<dbReference type="AlphaFoldDB" id="A0A843TCA1"/>
<sequence length="123" mass="14289">MELKLVRPWFKLQRHLIFIKLKLGDLLDDQKEEFYIRICFYISELFSFNTFHISVCVAVVRAFLVLDPRVDCFSDCVFPSDNVRVWCVDQIKARGSGLHKFVTVVSTQSTCVSTLADCPRSMF</sequence>
<reference evidence="1" key="1">
    <citation type="submission" date="2017-07" db="EMBL/GenBank/DDBJ databases">
        <title>Taro Niue Genome Assembly and Annotation.</title>
        <authorList>
            <person name="Atibalentja N."/>
            <person name="Keating K."/>
            <person name="Fields C.J."/>
        </authorList>
    </citation>
    <scope>NUCLEOTIDE SEQUENCE</scope>
    <source>
        <strain evidence="1">Niue_2</strain>
        <tissue evidence="1">Leaf</tissue>
    </source>
</reference>
<protein>
    <submittedName>
        <fullName evidence="1">Uncharacterized protein</fullName>
    </submittedName>
</protein>
<evidence type="ECO:0000313" key="1">
    <source>
        <dbReference type="EMBL" id="MQL67916.1"/>
    </source>
</evidence>
<keyword evidence="2" id="KW-1185">Reference proteome</keyword>
<evidence type="ECO:0000313" key="2">
    <source>
        <dbReference type="Proteomes" id="UP000652761"/>
    </source>
</evidence>
<dbReference type="Proteomes" id="UP000652761">
    <property type="component" value="Unassembled WGS sequence"/>
</dbReference>
<dbReference type="EMBL" id="NMUH01000004">
    <property type="protein sequence ID" value="MQL67916.1"/>
    <property type="molecule type" value="Genomic_DNA"/>
</dbReference>
<proteinExistence type="predicted"/>
<accession>A0A843TCA1</accession>
<name>A0A843TCA1_COLES</name>